<evidence type="ECO:0000256" key="4">
    <source>
        <dbReference type="ARBA" id="ARBA00022475"/>
    </source>
</evidence>
<gene>
    <name evidence="9" type="ordered locus">Sput200_1727</name>
</gene>
<dbReference type="Proteomes" id="UP000008209">
    <property type="component" value="Chromosome"/>
</dbReference>
<keyword evidence="6 8" id="KW-1133">Transmembrane helix</keyword>
<keyword evidence="4 8" id="KW-1003">Cell membrane</keyword>
<evidence type="ECO:0000256" key="1">
    <source>
        <dbReference type="ARBA" id="ARBA00004651"/>
    </source>
</evidence>
<dbReference type="AlphaFoldDB" id="E6XI82"/>
<dbReference type="KEGG" id="shp:Sput200_1727"/>
<evidence type="ECO:0000313" key="9">
    <source>
        <dbReference type="EMBL" id="ADV54186.1"/>
    </source>
</evidence>
<organism evidence="9 10">
    <name type="scientific">Shewanella putrefaciens (strain 200)</name>
    <dbReference type="NCBI Taxonomy" id="399804"/>
    <lineage>
        <taxon>Bacteria</taxon>
        <taxon>Pseudomonadati</taxon>
        <taxon>Pseudomonadota</taxon>
        <taxon>Gammaproteobacteria</taxon>
        <taxon>Alteromonadales</taxon>
        <taxon>Shewanellaceae</taxon>
        <taxon>Shewanella</taxon>
    </lineage>
</organism>
<evidence type="ECO:0000256" key="2">
    <source>
        <dbReference type="ARBA" id="ARBA00009142"/>
    </source>
</evidence>
<feature type="transmembrane region" description="Helical" evidence="8">
    <location>
        <begin position="182"/>
        <end position="201"/>
    </location>
</feature>
<evidence type="ECO:0000256" key="8">
    <source>
        <dbReference type="RuleBase" id="RU363041"/>
    </source>
</evidence>
<keyword evidence="3" id="KW-0813">Transport</keyword>
<dbReference type="Pfam" id="PF01925">
    <property type="entry name" value="TauE"/>
    <property type="match status" value="1"/>
</dbReference>
<protein>
    <recommendedName>
        <fullName evidence="8">Probable membrane transporter protein</fullName>
    </recommendedName>
</protein>
<evidence type="ECO:0000256" key="5">
    <source>
        <dbReference type="ARBA" id="ARBA00022692"/>
    </source>
</evidence>
<feature type="transmembrane region" description="Helical" evidence="8">
    <location>
        <begin position="142"/>
        <end position="170"/>
    </location>
</feature>
<comment type="similarity">
    <text evidence="2 8">Belongs to the 4-toluene sulfonate uptake permease (TSUP) (TC 2.A.102) family.</text>
</comment>
<feature type="transmembrane region" description="Helical" evidence="8">
    <location>
        <begin position="234"/>
        <end position="252"/>
    </location>
</feature>
<dbReference type="GO" id="GO:0005886">
    <property type="term" value="C:plasma membrane"/>
    <property type="evidence" value="ECO:0007669"/>
    <property type="project" value="UniProtKB-SubCell"/>
</dbReference>
<sequence length="253" mass="26431" precursor="true">MMDWLLIALAGFLGGMLNAVAGGGSFITLLALVFVGVPPIAANATGTAALLPGYIASAWRFRKDIEYPASLSLKDLILIALIGGSIGAGILLTTSEQVFAKLIPWLILLASAAFIIGPWLLKRRIAEQGENTSTPMLSPIMALMLLAAVCIYGGYFNGGLGIILLASFGLMGQTNLHGMNGLKNLISALLTTIAVVIYAAGDAIDSQYLLLLAVMAIIGGYVGAAMAYRISQPLLRGFIVIVGLAMALGFFIR</sequence>
<feature type="transmembrane region" description="Helical" evidence="8">
    <location>
        <begin position="76"/>
        <end position="96"/>
    </location>
</feature>
<keyword evidence="5 8" id="KW-0812">Transmembrane</keyword>
<evidence type="ECO:0000256" key="3">
    <source>
        <dbReference type="ARBA" id="ARBA00022448"/>
    </source>
</evidence>
<evidence type="ECO:0000256" key="6">
    <source>
        <dbReference type="ARBA" id="ARBA00022989"/>
    </source>
</evidence>
<proteinExistence type="inferred from homology"/>
<feature type="transmembrane region" description="Helical" evidence="8">
    <location>
        <begin position="102"/>
        <end position="121"/>
    </location>
</feature>
<dbReference type="HOGENOM" id="CLU_045498_7_0_6"/>
<dbReference type="PATRIC" id="fig|399804.5.peg.1779"/>
<feature type="transmembrane region" description="Helical" evidence="8">
    <location>
        <begin position="29"/>
        <end position="55"/>
    </location>
</feature>
<comment type="subcellular location">
    <subcellularLocation>
        <location evidence="1 8">Cell membrane</location>
        <topology evidence="1 8">Multi-pass membrane protein</topology>
    </subcellularLocation>
</comment>
<dbReference type="InterPro" id="IPR052017">
    <property type="entry name" value="TSUP"/>
</dbReference>
<dbReference type="PANTHER" id="PTHR30269">
    <property type="entry name" value="TRANSMEMBRANE PROTEIN YFCA"/>
    <property type="match status" value="1"/>
</dbReference>
<keyword evidence="7 8" id="KW-0472">Membrane</keyword>
<reference evidence="9 10" key="1">
    <citation type="submission" date="2011-01" db="EMBL/GenBank/DDBJ databases">
        <title>Complete sequence of Shewanella putrefaciens 200.</title>
        <authorList>
            <consortium name="US DOE Joint Genome Institute"/>
            <person name="Lucas S."/>
            <person name="Copeland A."/>
            <person name="Lapidus A."/>
            <person name="Cheng J.-F."/>
            <person name="Bruce D."/>
            <person name="Goodwin L."/>
            <person name="Pitluck S."/>
            <person name="Munk A.C."/>
            <person name="Detter J.C."/>
            <person name="Han C."/>
            <person name="Tapia R."/>
            <person name="Land M."/>
            <person name="Hauser L."/>
            <person name="Chang Y.-J."/>
            <person name="Jeffries C."/>
            <person name="Kyrpides N."/>
            <person name="Ivanova N."/>
            <person name="Mikhailova N."/>
            <person name="Kolker E."/>
            <person name="Lawrence C."/>
            <person name="McCue L.A."/>
            <person name="DiChristina T."/>
            <person name="Nealson K."/>
            <person name="Fredrickson J.K."/>
            <person name="Woyke T."/>
        </authorList>
    </citation>
    <scope>NUCLEOTIDE SEQUENCE [LARGE SCALE GENOMIC DNA]</scope>
    <source>
        <strain evidence="9 10">200</strain>
    </source>
</reference>
<feature type="transmembrane region" description="Helical" evidence="8">
    <location>
        <begin position="208"/>
        <end position="228"/>
    </location>
</feature>
<evidence type="ECO:0000256" key="7">
    <source>
        <dbReference type="ARBA" id="ARBA00023136"/>
    </source>
</evidence>
<accession>E6XI82</accession>
<name>E6XI82_SHEP2</name>
<dbReference type="InterPro" id="IPR002781">
    <property type="entry name" value="TM_pro_TauE-like"/>
</dbReference>
<dbReference type="PANTHER" id="PTHR30269:SF0">
    <property type="entry name" value="MEMBRANE TRANSPORTER PROTEIN YFCA-RELATED"/>
    <property type="match status" value="1"/>
</dbReference>
<evidence type="ECO:0000313" key="10">
    <source>
        <dbReference type="Proteomes" id="UP000008209"/>
    </source>
</evidence>
<dbReference type="EMBL" id="CP002457">
    <property type="protein sequence ID" value="ADV54186.1"/>
    <property type="molecule type" value="Genomic_DNA"/>
</dbReference>